<dbReference type="RefSeq" id="WP_320501183.1">
    <property type="nucleotide sequence ID" value="NZ_JAXCLX010000002.1"/>
</dbReference>
<evidence type="ECO:0000259" key="4">
    <source>
        <dbReference type="PROSITE" id="PS50956"/>
    </source>
</evidence>
<dbReference type="InterPro" id="IPR036390">
    <property type="entry name" value="WH_DNA-bd_sf"/>
</dbReference>
<evidence type="ECO:0000256" key="2">
    <source>
        <dbReference type="ARBA" id="ARBA00023125"/>
    </source>
</evidence>
<dbReference type="SUPFAM" id="SSF46785">
    <property type="entry name" value="Winged helix' DNA-binding domain"/>
    <property type="match status" value="1"/>
</dbReference>
<proteinExistence type="predicted"/>
<dbReference type="Gene3D" id="1.10.10.10">
    <property type="entry name" value="Winged helix-like DNA-binding domain superfamily/Winged helix DNA-binding domain"/>
    <property type="match status" value="1"/>
</dbReference>
<dbReference type="InterPro" id="IPR011991">
    <property type="entry name" value="ArsR-like_HTH"/>
</dbReference>
<dbReference type="PANTHER" id="PTHR30154:SF34">
    <property type="entry name" value="TRANSCRIPTIONAL REGULATOR AZLB"/>
    <property type="match status" value="1"/>
</dbReference>
<dbReference type="EMBL" id="JAXCLX010000002">
    <property type="protein sequence ID" value="MDY0872709.1"/>
    <property type="molecule type" value="Genomic_DNA"/>
</dbReference>
<reference evidence="5 6" key="1">
    <citation type="journal article" date="2013" name="Antonie Van Leeuwenhoek">
        <title>Dongia rigui sp. nov., isolated from freshwater of a large wetland in Korea.</title>
        <authorList>
            <person name="Baik K.S."/>
            <person name="Hwang Y.M."/>
            <person name="Choi J.S."/>
            <person name="Kwon J."/>
            <person name="Seong C.N."/>
        </authorList>
    </citation>
    <scope>NUCLEOTIDE SEQUENCE [LARGE SCALE GENOMIC DNA]</scope>
    <source>
        <strain evidence="5 6">04SU4-P</strain>
    </source>
</reference>
<evidence type="ECO:0000256" key="3">
    <source>
        <dbReference type="ARBA" id="ARBA00023163"/>
    </source>
</evidence>
<evidence type="ECO:0000313" key="6">
    <source>
        <dbReference type="Proteomes" id="UP001271769"/>
    </source>
</evidence>
<dbReference type="SUPFAM" id="SSF54909">
    <property type="entry name" value="Dimeric alpha+beta barrel"/>
    <property type="match status" value="1"/>
</dbReference>
<dbReference type="PANTHER" id="PTHR30154">
    <property type="entry name" value="LEUCINE-RESPONSIVE REGULATORY PROTEIN"/>
    <property type="match status" value="1"/>
</dbReference>
<dbReference type="Pfam" id="PF01037">
    <property type="entry name" value="AsnC_trans_reg"/>
    <property type="match status" value="1"/>
</dbReference>
<sequence>MRKSHRIDKVDVKILTALQSAGRVSNLELAAKVGLSASPCHTRLRQLEKQKVIRGYRADIDLGKVADHVEIMSFVTLHKHGRAQQGAFEQLIDGTPQAIACYQISGNFDYIVHFVCRSVGEYVEIHHGLIEQDPNIASVTTNVIMSETKKFAGYPLKELIDPGELKPDQG</sequence>
<organism evidence="5 6">
    <name type="scientific">Dongia rigui</name>
    <dbReference type="NCBI Taxonomy" id="940149"/>
    <lineage>
        <taxon>Bacteria</taxon>
        <taxon>Pseudomonadati</taxon>
        <taxon>Pseudomonadota</taxon>
        <taxon>Alphaproteobacteria</taxon>
        <taxon>Rhodospirillales</taxon>
        <taxon>Dongiaceae</taxon>
        <taxon>Dongia</taxon>
    </lineage>
</organism>
<dbReference type="InterPro" id="IPR011008">
    <property type="entry name" value="Dimeric_a/b-barrel"/>
</dbReference>
<accession>A0ABU5DZK1</accession>
<dbReference type="Pfam" id="PF13412">
    <property type="entry name" value="HTH_24"/>
    <property type="match status" value="1"/>
</dbReference>
<gene>
    <name evidence="5" type="ORF">SMD31_12270</name>
</gene>
<dbReference type="Proteomes" id="UP001271769">
    <property type="component" value="Unassembled WGS sequence"/>
</dbReference>
<keyword evidence="6" id="KW-1185">Reference proteome</keyword>
<name>A0ABU5DZK1_9PROT</name>
<protein>
    <submittedName>
        <fullName evidence="5">Lrp/AsnC family transcriptional regulator</fullName>
    </submittedName>
</protein>
<dbReference type="SMART" id="SM00344">
    <property type="entry name" value="HTH_ASNC"/>
    <property type="match status" value="1"/>
</dbReference>
<dbReference type="InterPro" id="IPR000485">
    <property type="entry name" value="AsnC-type_HTH_dom"/>
</dbReference>
<dbReference type="InterPro" id="IPR036388">
    <property type="entry name" value="WH-like_DNA-bd_sf"/>
</dbReference>
<dbReference type="InterPro" id="IPR019887">
    <property type="entry name" value="Tscrpt_reg_AsnC/Lrp_C"/>
</dbReference>
<evidence type="ECO:0000313" key="5">
    <source>
        <dbReference type="EMBL" id="MDY0872709.1"/>
    </source>
</evidence>
<comment type="caution">
    <text evidence="5">The sequence shown here is derived from an EMBL/GenBank/DDBJ whole genome shotgun (WGS) entry which is preliminary data.</text>
</comment>
<dbReference type="PROSITE" id="PS50956">
    <property type="entry name" value="HTH_ASNC_2"/>
    <property type="match status" value="1"/>
</dbReference>
<keyword evidence="3" id="KW-0804">Transcription</keyword>
<feature type="domain" description="HTH asnC-type" evidence="4">
    <location>
        <begin position="7"/>
        <end position="83"/>
    </location>
</feature>
<keyword evidence="2" id="KW-0238">DNA-binding</keyword>
<dbReference type="CDD" id="cd00090">
    <property type="entry name" value="HTH_ARSR"/>
    <property type="match status" value="1"/>
</dbReference>
<dbReference type="PRINTS" id="PR00033">
    <property type="entry name" value="HTHASNC"/>
</dbReference>
<dbReference type="Gene3D" id="3.30.70.920">
    <property type="match status" value="1"/>
</dbReference>
<evidence type="ECO:0000256" key="1">
    <source>
        <dbReference type="ARBA" id="ARBA00023015"/>
    </source>
</evidence>
<dbReference type="InterPro" id="IPR019888">
    <property type="entry name" value="Tscrpt_reg_AsnC-like"/>
</dbReference>
<keyword evidence="1" id="KW-0805">Transcription regulation</keyword>